<accession>A0ABD3KK55</accession>
<gene>
    <name evidence="1" type="ORF">ACJRO7_020686</name>
</gene>
<keyword evidence="2" id="KW-1185">Reference proteome</keyword>
<reference evidence="1 2" key="1">
    <citation type="submission" date="2024-11" db="EMBL/GenBank/DDBJ databases">
        <title>Chromosome-level genome assembly of Eucalyptus globulus Labill. provides insights into its genome evolution.</title>
        <authorList>
            <person name="Li X."/>
        </authorList>
    </citation>
    <scope>NUCLEOTIDE SEQUENCE [LARGE SCALE GENOMIC DNA]</scope>
    <source>
        <strain evidence="1">CL2024</strain>
        <tissue evidence="1">Fresh tender leaves</tissue>
    </source>
</reference>
<name>A0ABD3KK55_EUCGL</name>
<dbReference type="EMBL" id="JBJKBG010000005">
    <property type="protein sequence ID" value="KAL3739314.1"/>
    <property type="molecule type" value="Genomic_DNA"/>
</dbReference>
<comment type="caution">
    <text evidence="1">The sequence shown here is derived from an EMBL/GenBank/DDBJ whole genome shotgun (WGS) entry which is preliminary data.</text>
</comment>
<protein>
    <submittedName>
        <fullName evidence="1">Uncharacterized protein</fullName>
    </submittedName>
</protein>
<evidence type="ECO:0000313" key="1">
    <source>
        <dbReference type="EMBL" id="KAL3739314.1"/>
    </source>
</evidence>
<dbReference type="AlphaFoldDB" id="A0ABD3KK55"/>
<sequence>MVDGPKTLSAIVFTFAIGSKSVKEEVVTNPENSLPKSLGLLHPNPPFKEAEVAAEEEENPSECRNVSIHNEQYGSAIMGIEFRATRLGSHGNEKPLRSFLLEVQIARSLYNL</sequence>
<proteinExistence type="predicted"/>
<organism evidence="1 2">
    <name type="scientific">Eucalyptus globulus</name>
    <name type="common">Tasmanian blue gum</name>
    <dbReference type="NCBI Taxonomy" id="34317"/>
    <lineage>
        <taxon>Eukaryota</taxon>
        <taxon>Viridiplantae</taxon>
        <taxon>Streptophyta</taxon>
        <taxon>Embryophyta</taxon>
        <taxon>Tracheophyta</taxon>
        <taxon>Spermatophyta</taxon>
        <taxon>Magnoliopsida</taxon>
        <taxon>eudicotyledons</taxon>
        <taxon>Gunneridae</taxon>
        <taxon>Pentapetalae</taxon>
        <taxon>rosids</taxon>
        <taxon>malvids</taxon>
        <taxon>Myrtales</taxon>
        <taxon>Myrtaceae</taxon>
        <taxon>Myrtoideae</taxon>
        <taxon>Eucalypteae</taxon>
        <taxon>Eucalyptus</taxon>
    </lineage>
</organism>
<evidence type="ECO:0000313" key="2">
    <source>
        <dbReference type="Proteomes" id="UP001634007"/>
    </source>
</evidence>
<dbReference type="Proteomes" id="UP001634007">
    <property type="component" value="Unassembled WGS sequence"/>
</dbReference>